<evidence type="ECO:0000313" key="2">
    <source>
        <dbReference type="Proteomes" id="UP000005237"/>
    </source>
</evidence>
<dbReference type="Proteomes" id="UP000005237">
    <property type="component" value="Unassembled WGS sequence"/>
</dbReference>
<dbReference type="AlphaFoldDB" id="A0A8R1II12"/>
<keyword evidence="2" id="KW-1185">Reference proteome</keyword>
<sequence>MKKVITEALDVGEPYLIESINKTEVENVINTINQNQITTYEKLSTVVGRFSKSIQEIRIPAKGTKTHEKQRVPCEFLEKCKIIHFGY</sequence>
<accession>A0A8R1II12</accession>
<name>A0A8R1II12_CAEJA</name>
<protein>
    <submittedName>
        <fullName evidence="1">Uncharacterized protein</fullName>
    </submittedName>
</protein>
<reference evidence="1" key="2">
    <citation type="submission" date="2022-06" db="UniProtKB">
        <authorList>
            <consortium name="EnsemblMetazoa"/>
        </authorList>
    </citation>
    <scope>IDENTIFICATION</scope>
    <source>
        <strain evidence="1">DF5081</strain>
    </source>
</reference>
<reference evidence="2" key="1">
    <citation type="submission" date="2010-08" db="EMBL/GenBank/DDBJ databases">
        <authorList>
            <consortium name="Caenorhabditis japonica Sequencing Consortium"/>
            <person name="Wilson R.K."/>
        </authorList>
    </citation>
    <scope>NUCLEOTIDE SEQUENCE [LARGE SCALE GENOMIC DNA]</scope>
    <source>
        <strain evidence="2">DF5081</strain>
    </source>
</reference>
<evidence type="ECO:0000313" key="1">
    <source>
        <dbReference type="EnsemblMetazoa" id="CJA35056.1"/>
    </source>
</evidence>
<organism evidence="1 2">
    <name type="scientific">Caenorhabditis japonica</name>
    <dbReference type="NCBI Taxonomy" id="281687"/>
    <lineage>
        <taxon>Eukaryota</taxon>
        <taxon>Metazoa</taxon>
        <taxon>Ecdysozoa</taxon>
        <taxon>Nematoda</taxon>
        <taxon>Chromadorea</taxon>
        <taxon>Rhabditida</taxon>
        <taxon>Rhabditina</taxon>
        <taxon>Rhabditomorpha</taxon>
        <taxon>Rhabditoidea</taxon>
        <taxon>Rhabditidae</taxon>
        <taxon>Peloderinae</taxon>
        <taxon>Caenorhabditis</taxon>
    </lineage>
</organism>
<dbReference type="EnsemblMetazoa" id="CJA35056.1">
    <property type="protein sequence ID" value="CJA35056.1"/>
    <property type="gene ID" value="WBGene00210903"/>
</dbReference>
<proteinExistence type="predicted"/>